<dbReference type="PANTHER" id="PTHR27004:SF428">
    <property type="entry name" value="OS01G0160600 PROTEIN"/>
    <property type="match status" value="1"/>
</dbReference>
<evidence type="ECO:0000256" key="7">
    <source>
        <dbReference type="ARBA" id="ARBA00022989"/>
    </source>
</evidence>
<sequence>MEVLGLGRNKFVDKFPRWLGNLPNLQVLILQSNKLHGSIPTSETKFPFPKLRVLDMSNNFFSGPLPKKYFTRFEAMMNVNEIDFHLDNYMITEGFLKDYYDSLTMVIKGSPIEMEQIVTIFTAIDLSSNKFEGEIPKSIGGLNSIRGLNLSHNSLTGHIPKSFGKQFDTFSNDSYINNLALCGPSLSNTCGDPKASQPPPPLTFEEEDSEPVSGFGWEVILLGYGFGRVVALVMGYLMFSFGKPLWLVKKVESVGNRNGKRYCGGGMKLLSVSDKSFWHIYEVDLMGDGNRDSTTIVRSFTLRV</sequence>
<dbReference type="Proteomes" id="UP000823749">
    <property type="component" value="Chromosome 1"/>
</dbReference>
<evidence type="ECO:0000256" key="2">
    <source>
        <dbReference type="ARBA" id="ARBA00009592"/>
    </source>
</evidence>
<comment type="similarity">
    <text evidence="2">Belongs to the RLP family.</text>
</comment>
<keyword evidence="7" id="KW-1133">Transmembrane helix</keyword>
<evidence type="ECO:0000313" key="12">
    <source>
        <dbReference type="Proteomes" id="UP000823749"/>
    </source>
</evidence>
<evidence type="ECO:0000256" key="1">
    <source>
        <dbReference type="ARBA" id="ARBA00004251"/>
    </source>
</evidence>
<evidence type="ECO:0000256" key="9">
    <source>
        <dbReference type="ARBA" id="ARBA00023170"/>
    </source>
</evidence>
<evidence type="ECO:0000256" key="6">
    <source>
        <dbReference type="ARBA" id="ARBA00022737"/>
    </source>
</evidence>
<comment type="subcellular location">
    <subcellularLocation>
        <location evidence="1">Cell membrane</location>
        <topology evidence="1">Single-pass type I membrane protein</topology>
    </subcellularLocation>
</comment>
<evidence type="ECO:0000313" key="11">
    <source>
        <dbReference type="EMBL" id="KAG5564579.1"/>
    </source>
</evidence>
<evidence type="ECO:0000256" key="5">
    <source>
        <dbReference type="ARBA" id="ARBA00022692"/>
    </source>
</evidence>
<dbReference type="EMBL" id="JACTNZ010000001">
    <property type="protein sequence ID" value="KAG5564579.1"/>
    <property type="molecule type" value="Genomic_DNA"/>
</dbReference>
<protein>
    <submittedName>
        <fullName evidence="11">Uncharacterized protein</fullName>
    </submittedName>
</protein>
<keyword evidence="12" id="KW-1185">Reference proteome</keyword>
<evidence type="ECO:0000256" key="3">
    <source>
        <dbReference type="ARBA" id="ARBA00022475"/>
    </source>
</evidence>
<dbReference type="SUPFAM" id="SSF52058">
    <property type="entry name" value="L domain-like"/>
    <property type="match status" value="1"/>
</dbReference>
<reference evidence="11" key="1">
    <citation type="submission" date="2020-08" db="EMBL/GenBank/DDBJ databases">
        <title>Plant Genome Project.</title>
        <authorList>
            <person name="Zhang R.-G."/>
        </authorList>
    </citation>
    <scope>NUCLEOTIDE SEQUENCE</scope>
    <source>
        <strain evidence="11">WSP0</strain>
        <tissue evidence="11">Leaf</tissue>
    </source>
</reference>
<proteinExistence type="inferred from homology"/>
<evidence type="ECO:0000256" key="8">
    <source>
        <dbReference type="ARBA" id="ARBA00023136"/>
    </source>
</evidence>
<name>A0AAV6LKN0_9ERIC</name>
<evidence type="ECO:0000256" key="10">
    <source>
        <dbReference type="ARBA" id="ARBA00023180"/>
    </source>
</evidence>
<keyword evidence="6" id="KW-0677">Repeat</keyword>
<comment type="caution">
    <text evidence="11">The sequence shown here is derived from an EMBL/GenBank/DDBJ whole genome shotgun (WGS) entry which is preliminary data.</text>
</comment>
<dbReference type="InterPro" id="IPR032675">
    <property type="entry name" value="LRR_dom_sf"/>
</dbReference>
<organism evidence="11 12">
    <name type="scientific">Rhododendron griersonianum</name>
    <dbReference type="NCBI Taxonomy" id="479676"/>
    <lineage>
        <taxon>Eukaryota</taxon>
        <taxon>Viridiplantae</taxon>
        <taxon>Streptophyta</taxon>
        <taxon>Embryophyta</taxon>
        <taxon>Tracheophyta</taxon>
        <taxon>Spermatophyta</taxon>
        <taxon>Magnoliopsida</taxon>
        <taxon>eudicotyledons</taxon>
        <taxon>Gunneridae</taxon>
        <taxon>Pentapetalae</taxon>
        <taxon>asterids</taxon>
        <taxon>Ericales</taxon>
        <taxon>Ericaceae</taxon>
        <taxon>Ericoideae</taxon>
        <taxon>Rhodoreae</taxon>
        <taxon>Rhododendron</taxon>
    </lineage>
</organism>
<dbReference type="AlphaFoldDB" id="A0AAV6LKN0"/>
<keyword evidence="3" id="KW-1003">Cell membrane</keyword>
<accession>A0AAV6LKN0</accession>
<gene>
    <name evidence="11" type="ORF">RHGRI_000683</name>
</gene>
<dbReference type="InterPro" id="IPR001611">
    <property type="entry name" value="Leu-rich_rpt"/>
</dbReference>
<dbReference type="Gene3D" id="3.80.10.10">
    <property type="entry name" value="Ribonuclease Inhibitor"/>
    <property type="match status" value="1"/>
</dbReference>
<dbReference type="GO" id="GO:0005886">
    <property type="term" value="C:plasma membrane"/>
    <property type="evidence" value="ECO:0007669"/>
    <property type="project" value="UniProtKB-SubCell"/>
</dbReference>
<keyword evidence="9" id="KW-0675">Receptor</keyword>
<keyword evidence="10" id="KW-0325">Glycoprotein</keyword>
<evidence type="ECO:0000256" key="4">
    <source>
        <dbReference type="ARBA" id="ARBA00022614"/>
    </source>
</evidence>
<keyword evidence="8" id="KW-0472">Membrane</keyword>
<dbReference type="Pfam" id="PF00560">
    <property type="entry name" value="LRR_1"/>
    <property type="match status" value="3"/>
</dbReference>
<dbReference type="PANTHER" id="PTHR27004">
    <property type="entry name" value="RECEPTOR-LIKE PROTEIN 12 ISOFORM X1"/>
    <property type="match status" value="1"/>
</dbReference>
<keyword evidence="5" id="KW-0812">Transmembrane</keyword>
<keyword evidence="4" id="KW-0433">Leucine-rich repeat</keyword>